<feature type="region of interest" description="Disordered" evidence="2">
    <location>
        <begin position="569"/>
        <end position="594"/>
    </location>
</feature>
<comment type="similarity">
    <text evidence="1">Belongs to the GID4/VID24 family.</text>
</comment>
<feature type="compositionally biased region" description="Low complexity" evidence="2">
    <location>
        <begin position="78"/>
        <end position="87"/>
    </location>
</feature>
<dbReference type="InterPro" id="IPR018618">
    <property type="entry name" value="GID4/10-like"/>
</dbReference>
<feature type="compositionally biased region" description="Polar residues" evidence="2">
    <location>
        <begin position="98"/>
        <end position="124"/>
    </location>
</feature>
<feature type="region of interest" description="Disordered" evidence="2">
    <location>
        <begin position="43"/>
        <end position="167"/>
    </location>
</feature>
<dbReference type="GO" id="GO:0007039">
    <property type="term" value="P:protein catabolic process in the vacuole"/>
    <property type="evidence" value="ECO:0007669"/>
    <property type="project" value="TreeGrafter"/>
</dbReference>
<feature type="region of interest" description="Disordered" evidence="2">
    <location>
        <begin position="1"/>
        <end position="31"/>
    </location>
</feature>
<proteinExistence type="inferred from homology"/>
<name>A0A2P8AIH4_9PEZI</name>
<gene>
    <name evidence="3" type="ORF">B9Z65_1173</name>
</gene>
<dbReference type="AlphaFoldDB" id="A0A2P8AIH4"/>
<feature type="compositionally biased region" description="Low complexity" evidence="2">
    <location>
        <begin position="797"/>
        <end position="814"/>
    </location>
</feature>
<feature type="compositionally biased region" description="Polar residues" evidence="2">
    <location>
        <begin position="826"/>
        <end position="842"/>
    </location>
</feature>
<feature type="compositionally biased region" description="Basic and acidic residues" evidence="2">
    <location>
        <begin position="208"/>
        <end position="224"/>
    </location>
</feature>
<organism evidence="3 4">
    <name type="scientific">Elsinoe australis</name>
    <dbReference type="NCBI Taxonomy" id="40998"/>
    <lineage>
        <taxon>Eukaryota</taxon>
        <taxon>Fungi</taxon>
        <taxon>Dikarya</taxon>
        <taxon>Ascomycota</taxon>
        <taxon>Pezizomycotina</taxon>
        <taxon>Dothideomycetes</taxon>
        <taxon>Dothideomycetidae</taxon>
        <taxon>Myriangiales</taxon>
        <taxon>Elsinoaceae</taxon>
        <taxon>Elsinoe</taxon>
    </lineage>
</organism>
<feature type="region of interest" description="Disordered" evidence="2">
    <location>
        <begin position="660"/>
        <end position="697"/>
    </location>
</feature>
<feature type="compositionally biased region" description="Polar residues" evidence="2">
    <location>
        <begin position="578"/>
        <end position="589"/>
    </location>
</feature>
<evidence type="ECO:0000313" key="4">
    <source>
        <dbReference type="Proteomes" id="UP000243723"/>
    </source>
</evidence>
<feature type="region of interest" description="Disordered" evidence="2">
    <location>
        <begin position="320"/>
        <end position="349"/>
    </location>
</feature>
<feature type="region of interest" description="Disordered" evidence="2">
    <location>
        <begin position="716"/>
        <end position="848"/>
    </location>
</feature>
<sequence>MPPNNSPQHPSPRGTQESHTRPLTPLSYLSSPVPDLAATLVTQTEADAHDENLRFLRNTVEPPSMDPVSADSAGPTGTSAATQTETSESSRHRRLARQLNQLNPGTRTTDTTSTANIESQSRQDTPQRDRMMRVLSRLSRFDESGRPRGGNPQSRQEETSRQSDAVTARYLVDEVGELREIIEELRRQTPGLAPEVVNIMARSRLDRERETEVGARRAPREHQSSSEILSGLQRAEQQVQTLERRLQLTQRRLDHTERHADDLRSTAIMQNARTSANTTERMLRYIQQREQLGDAEQQGQGIHDPSLLSRWTRYTRGIDFTEPDGDTSMTDAPPLPPDEPTVRDTPWGRQQNLDRYRREYLSPHPASRHHHGKPSQTQVSPFLENAVRYLDRIRDCTTYDDALSAAIDTGFANKEFFADKHDDFLMDVSKCQPLHYSSWLQSGVRFSGSQHTTFQSGTGRNVYHPYMPASSQTLDATRPIAGQVNPFSGISDARMRSASQPVEHWPVKVMLHLVDQEHLTLSGTMEAYDVPSHSESSTFHGGDSEDCPITTFLEGQIIDLQTHSFLTPTSPKRDHTSYGHNANVTSPPTKISFPPTSAAIDAANWRRLPPFADEKDDDEVARVLLSHDRMAAINEQYIFMRWKERCFIHRQGDRCPISPQARRASLAAQQTTQPETNSSPSHGRSQRREGQTQASHQIQNANLNSARYVTEASFSQPVPRFPRPSQEGAPFPPPENPPAATNQTPELPAPPSTEPGPGPSIIAHIPPTAALHTSGQDVSSSPLTARPISSTDPPPGRTTTTTAQPIPTQQSSNTRQRRRRREESSATVSAHEQARSRPTTTIVLGEGDDTDTGHGLTISGFYYISLCRATGELTGLYWDPGTSPYQCLRLKGERGGGIGSWNFT</sequence>
<dbReference type="EMBL" id="NHZQ01000003">
    <property type="protein sequence ID" value="PSK60275.1"/>
    <property type="molecule type" value="Genomic_DNA"/>
</dbReference>
<feature type="region of interest" description="Disordered" evidence="2">
    <location>
        <begin position="208"/>
        <end position="231"/>
    </location>
</feature>
<protein>
    <submittedName>
        <fullName evidence="3">Uncharacterized protein</fullName>
    </submittedName>
</protein>
<evidence type="ECO:0000313" key="3">
    <source>
        <dbReference type="EMBL" id="PSK60275.1"/>
    </source>
</evidence>
<feature type="compositionally biased region" description="Polar residues" evidence="2">
    <location>
        <begin position="771"/>
        <end position="783"/>
    </location>
</feature>
<keyword evidence="4" id="KW-1185">Reference proteome</keyword>
<dbReference type="GO" id="GO:0034657">
    <property type="term" value="C:GID complex"/>
    <property type="evidence" value="ECO:0007669"/>
    <property type="project" value="TreeGrafter"/>
</dbReference>
<evidence type="ECO:0000256" key="2">
    <source>
        <dbReference type="SAM" id="MobiDB-lite"/>
    </source>
</evidence>
<dbReference type="PANTHER" id="PTHR14534:SF3">
    <property type="entry name" value="GID COMPLEX SUBUNIT 4 HOMOLOG"/>
    <property type="match status" value="1"/>
</dbReference>
<dbReference type="GO" id="GO:0006623">
    <property type="term" value="P:protein targeting to vacuole"/>
    <property type="evidence" value="ECO:0007669"/>
    <property type="project" value="TreeGrafter"/>
</dbReference>
<dbReference type="PANTHER" id="PTHR14534">
    <property type="entry name" value="VACUOLAR IMPORT AND DEGRADATION PROTEIN 24"/>
    <property type="match status" value="1"/>
</dbReference>
<evidence type="ECO:0000256" key="1">
    <source>
        <dbReference type="ARBA" id="ARBA00061469"/>
    </source>
</evidence>
<dbReference type="GO" id="GO:0005773">
    <property type="term" value="C:vacuole"/>
    <property type="evidence" value="ECO:0007669"/>
    <property type="project" value="GOC"/>
</dbReference>
<dbReference type="Pfam" id="PF09783">
    <property type="entry name" value="Vac_ImportDeg"/>
    <property type="match status" value="2"/>
</dbReference>
<dbReference type="Proteomes" id="UP000243723">
    <property type="component" value="Unassembled WGS sequence"/>
</dbReference>
<reference evidence="3 4" key="1">
    <citation type="submission" date="2017-05" db="EMBL/GenBank/DDBJ databases">
        <title>Draft genome sequence of Elsinoe australis.</title>
        <authorList>
            <person name="Cheng Q."/>
        </authorList>
    </citation>
    <scope>NUCLEOTIDE SEQUENCE [LARGE SCALE GENOMIC DNA]</scope>
    <source>
        <strain evidence="3 4">NL1</strain>
    </source>
</reference>
<dbReference type="STRING" id="40998.A0A2P8AIH4"/>
<dbReference type="GO" id="GO:0043161">
    <property type="term" value="P:proteasome-mediated ubiquitin-dependent protein catabolic process"/>
    <property type="evidence" value="ECO:0007669"/>
    <property type="project" value="TreeGrafter"/>
</dbReference>
<accession>A0A2P8AIH4</accession>
<dbReference type="GO" id="GO:0045721">
    <property type="term" value="P:negative regulation of gluconeogenesis"/>
    <property type="evidence" value="ECO:0007669"/>
    <property type="project" value="TreeGrafter"/>
</dbReference>
<feature type="compositionally biased region" description="Polar residues" evidence="2">
    <location>
        <begin position="667"/>
        <end position="683"/>
    </location>
</feature>
<comment type="caution">
    <text evidence="3">The sequence shown here is derived from an EMBL/GenBank/DDBJ whole genome shotgun (WGS) entry which is preliminary data.</text>
</comment>
<dbReference type="OrthoDB" id="62at2759"/>
<feature type="compositionally biased region" description="Pro residues" evidence="2">
    <location>
        <begin position="747"/>
        <end position="758"/>
    </location>
</feature>